<dbReference type="EMBL" id="CP060394">
    <property type="protein sequence ID" value="QNI34631.1"/>
    <property type="molecule type" value="Genomic_DNA"/>
</dbReference>
<dbReference type="Pfam" id="PF02581">
    <property type="entry name" value="TMP-TENI"/>
    <property type="match status" value="1"/>
</dbReference>
<dbReference type="PANTHER" id="PTHR20857">
    <property type="entry name" value="THIAMINE-PHOSPHATE PYROPHOSPHORYLASE"/>
    <property type="match status" value="1"/>
</dbReference>
<dbReference type="Gene3D" id="3.20.20.70">
    <property type="entry name" value="Aldolase class I"/>
    <property type="match status" value="1"/>
</dbReference>
<evidence type="ECO:0000313" key="13">
    <source>
        <dbReference type="EMBL" id="QNI34631.1"/>
    </source>
</evidence>
<dbReference type="GO" id="GO:0004789">
    <property type="term" value="F:thiamine-phosphate diphosphorylase activity"/>
    <property type="evidence" value="ECO:0007669"/>
    <property type="project" value="UniProtKB-UniRule"/>
</dbReference>
<evidence type="ECO:0000256" key="1">
    <source>
        <dbReference type="ARBA" id="ARBA00005165"/>
    </source>
</evidence>
<evidence type="ECO:0000256" key="3">
    <source>
        <dbReference type="ARBA" id="ARBA00022723"/>
    </source>
</evidence>
<comment type="catalytic activity">
    <reaction evidence="7 9 10">
        <text>2-(2-carboxy-4-methylthiazol-5-yl)ethyl phosphate + 4-amino-2-methyl-5-(diphosphooxymethyl)pyrimidine + 2 H(+) = thiamine phosphate + CO2 + diphosphate</text>
        <dbReference type="Rhea" id="RHEA:47848"/>
        <dbReference type="ChEBI" id="CHEBI:15378"/>
        <dbReference type="ChEBI" id="CHEBI:16526"/>
        <dbReference type="ChEBI" id="CHEBI:33019"/>
        <dbReference type="ChEBI" id="CHEBI:37575"/>
        <dbReference type="ChEBI" id="CHEBI:57841"/>
        <dbReference type="ChEBI" id="CHEBI:62890"/>
        <dbReference type="EC" id="2.5.1.3"/>
    </reaction>
</comment>
<dbReference type="GO" id="GO:0005737">
    <property type="term" value="C:cytoplasm"/>
    <property type="evidence" value="ECO:0007669"/>
    <property type="project" value="TreeGrafter"/>
</dbReference>
<comment type="catalytic activity">
    <reaction evidence="8 9 10">
        <text>2-[(2R,5Z)-2-carboxy-4-methylthiazol-5(2H)-ylidene]ethyl phosphate + 4-amino-2-methyl-5-(diphosphooxymethyl)pyrimidine + 2 H(+) = thiamine phosphate + CO2 + diphosphate</text>
        <dbReference type="Rhea" id="RHEA:47844"/>
        <dbReference type="ChEBI" id="CHEBI:15378"/>
        <dbReference type="ChEBI" id="CHEBI:16526"/>
        <dbReference type="ChEBI" id="CHEBI:33019"/>
        <dbReference type="ChEBI" id="CHEBI:37575"/>
        <dbReference type="ChEBI" id="CHEBI:57841"/>
        <dbReference type="ChEBI" id="CHEBI:62899"/>
        <dbReference type="EC" id="2.5.1.3"/>
    </reaction>
</comment>
<dbReference type="InterPro" id="IPR022998">
    <property type="entry name" value="ThiamineP_synth_TenI"/>
</dbReference>
<comment type="pathway">
    <text evidence="1 9 11">Cofactor biosynthesis; thiamine diphosphate biosynthesis; thiamine phosphate from 4-amino-2-methyl-5-diphosphomethylpyrimidine and 4-methyl-5-(2-phosphoethyl)-thiazole: step 1/1.</text>
</comment>
<evidence type="ECO:0000259" key="12">
    <source>
        <dbReference type="Pfam" id="PF02581"/>
    </source>
</evidence>
<feature type="binding site" evidence="9">
    <location>
        <begin position="188"/>
        <end position="189"/>
    </location>
    <ligand>
        <name>2-[(2R,5Z)-2-carboxy-4-methylthiazol-5(2H)-ylidene]ethyl phosphate</name>
        <dbReference type="ChEBI" id="CHEBI:62899"/>
    </ligand>
</feature>
<dbReference type="NCBIfam" id="TIGR00693">
    <property type="entry name" value="thiE"/>
    <property type="match status" value="1"/>
</dbReference>
<gene>
    <name evidence="9 13" type="primary">thiE</name>
    <name evidence="13" type="ORF">H7849_12465</name>
</gene>
<protein>
    <recommendedName>
        <fullName evidence="9">Thiamine-phosphate synthase</fullName>
        <shortName evidence="9">TP synthase</shortName>
        <shortName evidence="9">TPS</shortName>
        <ecNumber evidence="9">2.5.1.3</ecNumber>
    </recommendedName>
    <alternativeName>
        <fullName evidence="9">Thiamine-phosphate pyrophosphorylase</fullName>
        <shortName evidence="9">TMP pyrophosphorylase</shortName>
        <shortName evidence="9">TMP-PPase</shortName>
    </alternativeName>
</protein>
<dbReference type="PANTHER" id="PTHR20857:SF15">
    <property type="entry name" value="THIAMINE-PHOSPHATE SYNTHASE"/>
    <property type="match status" value="1"/>
</dbReference>
<dbReference type="InterPro" id="IPR034291">
    <property type="entry name" value="TMP_synthase"/>
</dbReference>
<dbReference type="CDD" id="cd00564">
    <property type="entry name" value="TMP_TenI"/>
    <property type="match status" value="1"/>
</dbReference>
<feature type="binding site" evidence="9">
    <location>
        <position position="168"/>
    </location>
    <ligand>
        <name>2-[(2R,5Z)-2-carboxy-4-methylthiazol-5(2H)-ylidene]ethyl phosphate</name>
        <dbReference type="ChEBI" id="CHEBI:62899"/>
    </ligand>
</feature>
<feature type="binding site" evidence="9">
    <location>
        <position position="72"/>
    </location>
    <ligand>
        <name>4-amino-2-methyl-5-(diphosphooxymethyl)pyrimidine</name>
        <dbReference type="ChEBI" id="CHEBI:57841"/>
    </ligand>
</feature>
<feature type="binding site" evidence="9">
    <location>
        <begin position="137"/>
        <end position="139"/>
    </location>
    <ligand>
        <name>2-[(2R,5Z)-2-carboxy-4-methylthiazol-5(2H)-ylidene]ethyl phosphate</name>
        <dbReference type="ChEBI" id="CHEBI:62899"/>
    </ligand>
</feature>
<dbReference type="RefSeq" id="WP_186746942.1">
    <property type="nucleotide sequence ID" value="NZ_CP060394.1"/>
</dbReference>
<organism evidence="13 14">
    <name type="scientific">Alloacidobacterium dinghuense</name>
    <dbReference type="NCBI Taxonomy" id="2763107"/>
    <lineage>
        <taxon>Bacteria</taxon>
        <taxon>Pseudomonadati</taxon>
        <taxon>Acidobacteriota</taxon>
        <taxon>Terriglobia</taxon>
        <taxon>Terriglobales</taxon>
        <taxon>Acidobacteriaceae</taxon>
        <taxon>Alloacidobacterium</taxon>
    </lineage>
</organism>
<name>A0A7G8BQ11_9BACT</name>
<keyword evidence="5 9" id="KW-0784">Thiamine biosynthesis</keyword>
<dbReference type="InterPro" id="IPR013785">
    <property type="entry name" value="Aldolase_TIM"/>
</dbReference>
<accession>A0A7G8BQ11</accession>
<dbReference type="GO" id="GO:0000287">
    <property type="term" value="F:magnesium ion binding"/>
    <property type="evidence" value="ECO:0007669"/>
    <property type="project" value="UniProtKB-UniRule"/>
</dbReference>
<dbReference type="EC" id="2.5.1.3" evidence="9"/>
<proteinExistence type="inferred from homology"/>
<evidence type="ECO:0000313" key="14">
    <source>
        <dbReference type="Proteomes" id="UP000515312"/>
    </source>
</evidence>
<dbReference type="HAMAP" id="MF_00097">
    <property type="entry name" value="TMP_synthase"/>
    <property type="match status" value="1"/>
</dbReference>
<feature type="binding site" evidence="9">
    <location>
        <position position="111"/>
    </location>
    <ligand>
        <name>4-amino-2-methyl-5-(diphosphooxymethyl)pyrimidine</name>
        <dbReference type="ChEBI" id="CHEBI:57841"/>
    </ligand>
</feature>
<dbReference type="GO" id="GO:0009229">
    <property type="term" value="P:thiamine diphosphate biosynthetic process"/>
    <property type="evidence" value="ECO:0007669"/>
    <property type="project" value="UniProtKB-UniRule"/>
</dbReference>
<feature type="domain" description="Thiamine phosphate synthase/TenI" evidence="12">
    <location>
        <begin position="23"/>
        <end position="191"/>
    </location>
</feature>
<comment type="catalytic activity">
    <reaction evidence="6 9 10">
        <text>4-methyl-5-(2-phosphooxyethyl)-thiazole + 4-amino-2-methyl-5-(diphosphooxymethyl)pyrimidine + H(+) = thiamine phosphate + diphosphate</text>
        <dbReference type="Rhea" id="RHEA:22328"/>
        <dbReference type="ChEBI" id="CHEBI:15378"/>
        <dbReference type="ChEBI" id="CHEBI:33019"/>
        <dbReference type="ChEBI" id="CHEBI:37575"/>
        <dbReference type="ChEBI" id="CHEBI:57841"/>
        <dbReference type="ChEBI" id="CHEBI:58296"/>
        <dbReference type="EC" id="2.5.1.3"/>
    </reaction>
</comment>
<dbReference type="GO" id="GO:0009228">
    <property type="term" value="P:thiamine biosynthetic process"/>
    <property type="evidence" value="ECO:0007669"/>
    <property type="project" value="UniProtKB-KW"/>
</dbReference>
<evidence type="ECO:0000256" key="10">
    <source>
        <dbReference type="RuleBase" id="RU003826"/>
    </source>
</evidence>
<evidence type="ECO:0000256" key="7">
    <source>
        <dbReference type="ARBA" id="ARBA00047851"/>
    </source>
</evidence>
<feature type="binding site" evidence="9">
    <location>
        <begin position="42"/>
        <end position="46"/>
    </location>
    <ligand>
        <name>4-amino-2-methyl-5-(diphosphooxymethyl)pyrimidine</name>
        <dbReference type="ChEBI" id="CHEBI:57841"/>
    </ligand>
</feature>
<dbReference type="UniPathway" id="UPA00060">
    <property type="reaction ID" value="UER00141"/>
</dbReference>
<evidence type="ECO:0000256" key="4">
    <source>
        <dbReference type="ARBA" id="ARBA00022842"/>
    </source>
</evidence>
<dbReference type="InterPro" id="IPR036206">
    <property type="entry name" value="ThiamineP_synth_sf"/>
</dbReference>
<feature type="binding site" evidence="9">
    <location>
        <position position="73"/>
    </location>
    <ligand>
        <name>Mg(2+)</name>
        <dbReference type="ChEBI" id="CHEBI:18420"/>
    </ligand>
</feature>
<comment type="cofactor">
    <cofactor evidence="9">
        <name>Mg(2+)</name>
        <dbReference type="ChEBI" id="CHEBI:18420"/>
    </cofactor>
    <text evidence="9">Binds 1 Mg(2+) ion per subunit.</text>
</comment>
<keyword evidence="14" id="KW-1185">Reference proteome</keyword>
<comment type="similarity">
    <text evidence="9 10">Belongs to the thiamine-phosphate synthase family.</text>
</comment>
<feature type="binding site" evidence="9">
    <location>
        <position position="92"/>
    </location>
    <ligand>
        <name>Mg(2+)</name>
        <dbReference type="ChEBI" id="CHEBI:18420"/>
    </ligand>
</feature>
<dbReference type="Proteomes" id="UP000515312">
    <property type="component" value="Chromosome"/>
</dbReference>
<dbReference type="KEGG" id="adin:H7849_12465"/>
<feature type="binding site" evidence="9">
    <location>
        <position position="140"/>
    </location>
    <ligand>
        <name>4-amino-2-methyl-5-(diphosphooxymethyl)pyrimidine</name>
        <dbReference type="ChEBI" id="CHEBI:57841"/>
    </ligand>
</feature>
<evidence type="ECO:0000256" key="8">
    <source>
        <dbReference type="ARBA" id="ARBA00047883"/>
    </source>
</evidence>
<evidence type="ECO:0000256" key="2">
    <source>
        <dbReference type="ARBA" id="ARBA00022679"/>
    </source>
</evidence>
<reference evidence="13 14" key="1">
    <citation type="submission" date="2020-08" db="EMBL/GenBank/DDBJ databases">
        <title>Edaphobacter telluris sp. nov. and Acidobacterium dinghuensis sp. nov., two acidobacteria isolated from forest soil.</title>
        <authorList>
            <person name="Fu J."/>
            <person name="Qiu L."/>
        </authorList>
    </citation>
    <scope>NUCLEOTIDE SEQUENCE [LARGE SCALE GENOMIC DNA]</scope>
    <source>
        <strain evidence="13">4Y35</strain>
    </source>
</reference>
<evidence type="ECO:0000256" key="6">
    <source>
        <dbReference type="ARBA" id="ARBA00047334"/>
    </source>
</evidence>
<comment type="function">
    <text evidence="9">Condenses 4-methyl-5-(beta-hydroxyethyl)thiazole monophosphate (THZ-P) and 2-methyl-4-amino-5-hydroxymethyl pyrimidine pyrophosphate (HMP-PP) to form thiamine monophosphate (TMP).</text>
</comment>
<evidence type="ECO:0000256" key="11">
    <source>
        <dbReference type="RuleBase" id="RU004253"/>
    </source>
</evidence>
<keyword evidence="2 9" id="KW-0808">Transferase</keyword>
<keyword evidence="3 9" id="KW-0479">Metal-binding</keyword>
<dbReference type="SUPFAM" id="SSF51391">
    <property type="entry name" value="Thiamin phosphate synthase"/>
    <property type="match status" value="1"/>
</dbReference>
<keyword evidence="4 9" id="KW-0460">Magnesium</keyword>
<evidence type="ECO:0000256" key="5">
    <source>
        <dbReference type="ARBA" id="ARBA00022977"/>
    </source>
</evidence>
<sequence length="210" mass="22411">MALSLPPLYPILDASFLPDFERGAYLMRVVCELEEAGVTLLQYRNKHSVEEIPHDALIMRGGATSAVRLIMNDHPELAVDAGFNGVHVGQTDVAPLEARKVVGPERIVGVSTHNRAQLEAADKMPVDYIAFGPVFTTASKANPDPVVGLDGVSEVRSLTKKPLVAIGGITLENARSVLDAGANSVAVISAIFGPGKDSAKIAKDFLRIFR</sequence>
<evidence type="ECO:0000256" key="9">
    <source>
        <dbReference type="HAMAP-Rule" id="MF_00097"/>
    </source>
</evidence>
<dbReference type="AlphaFoldDB" id="A0A7G8BQ11"/>